<dbReference type="Proteomes" id="UP000470446">
    <property type="component" value="Unassembled WGS sequence"/>
</dbReference>
<reference evidence="1 2" key="1">
    <citation type="submission" date="2020-01" db="EMBL/GenBank/DDBJ databases">
        <title>Insect and environment-associated Actinomycetes.</title>
        <authorList>
            <person name="Currrie C."/>
            <person name="Chevrette M."/>
            <person name="Carlson C."/>
            <person name="Stubbendieck R."/>
            <person name="Wendt-Pienkowski E."/>
        </authorList>
    </citation>
    <scope>NUCLEOTIDE SEQUENCE [LARGE SCALE GENOMIC DNA]</scope>
    <source>
        <strain evidence="1 2">SID14163</strain>
    </source>
</reference>
<gene>
    <name evidence="1" type="ORF">G3I32_05290</name>
</gene>
<evidence type="ECO:0000313" key="1">
    <source>
        <dbReference type="EMBL" id="NEB08287.1"/>
    </source>
</evidence>
<name>A0A7K3PEF8_9ACTN</name>
<dbReference type="Gene3D" id="1.10.357.10">
    <property type="entry name" value="Tetracycline Repressor, domain 2"/>
    <property type="match status" value="1"/>
</dbReference>
<organism evidence="1 2">
    <name type="scientific">Streptomyces coelicoflavus</name>
    <dbReference type="NCBI Taxonomy" id="285562"/>
    <lineage>
        <taxon>Bacteria</taxon>
        <taxon>Bacillati</taxon>
        <taxon>Actinomycetota</taxon>
        <taxon>Actinomycetes</taxon>
        <taxon>Kitasatosporales</taxon>
        <taxon>Streptomycetaceae</taxon>
        <taxon>Streptomyces</taxon>
    </lineage>
</organism>
<protein>
    <submittedName>
        <fullName evidence="1">TetR/AcrR family transcriptional regulator</fullName>
    </submittedName>
</protein>
<proteinExistence type="predicted"/>
<dbReference type="AlphaFoldDB" id="A0A7K3PEF8"/>
<evidence type="ECO:0000313" key="2">
    <source>
        <dbReference type="Proteomes" id="UP000470446"/>
    </source>
</evidence>
<accession>A0A7K3PEF8</accession>
<comment type="caution">
    <text evidence="1">The sequence shown here is derived from an EMBL/GenBank/DDBJ whole genome shotgun (WGS) entry which is preliminary data.</text>
</comment>
<dbReference type="EMBL" id="JAAGMA010000138">
    <property type="protein sequence ID" value="NEB08287.1"/>
    <property type="molecule type" value="Genomic_DNA"/>
</dbReference>
<feature type="non-terminal residue" evidence="1">
    <location>
        <position position="39"/>
    </location>
</feature>
<sequence length="39" mass="4495">MAANQGARTRRRLSTAERREQLLSVGARLFSDSPYDEVW</sequence>